<dbReference type="AlphaFoldDB" id="A0A381Q9A0"/>
<dbReference type="EMBL" id="UINC01001229">
    <property type="protein sequence ID" value="SUZ74989.1"/>
    <property type="molecule type" value="Genomic_DNA"/>
</dbReference>
<reference evidence="2" key="1">
    <citation type="submission" date="2018-05" db="EMBL/GenBank/DDBJ databases">
        <authorList>
            <person name="Lanie J.A."/>
            <person name="Ng W.-L."/>
            <person name="Kazmierczak K.M."/>
            <person name="Andrzejewski T.M."/>
            <person name="Davidsen T.M."/>
            <person name="Wayne K.J."/>
            <person name="Tettelin H."/>
            <person name="Glass J.I."/>
            <person name="Rusch D."/>
            <person name="Podicherti R."/>
            <person name="Tsui H.-C.T."/>
            <person name="Winkler M.E."/>
        </authorList>
    </citation>
    <scope>NUCLEOTIDE SEQUENCE</scope>
</reference>
<feature type="transmembrane region" description="Helical" evidence="1">
    <location>
        <begin position="37"/>
        <end position="58"/>
    </location>
</feature>
<accession>A0A381Q9A0</accession>
<keyword evidence="1" id="KW-0472">Membrane</keyword>
<gene>
    <name evidence="2" type="ORF">METZ01_LOCUS27843</name>
</gene>
<feature type="transmembrane region" description="Helical" evidence="1">
    <location>
        <begin position="121"/>
        <end position="143"/>
    </location>
</feature>
<sequence>MAAALVTAMLLSIGGLILSVLFGYSAADSDGVARHVSLAIFITMVTLLTHSMAMFYLIGKGKAIREAVTENALSQKFVAEVSRVRRPVFSIGTLAIGITTVAALIGVTVDTNALPVWVHSVLAYLAIGANLAAFRVAITAFTTSSRIVNEVNRLLGD</sequence>
<feature type="transmembrane region" description="Helical" evidence="1">
    <location>
        <begin position="88"/>
        <end position="109"/>
    </location>
</feature>
<protein>
    <submittedName>
        <fullName evidence="2">Uncharacterized protein</fullName>
    </submittedName>
</protein>
<evidence type="ECO:0000313" key="2">
    <source>
        <dbReference type="EMBL" id="SUZ74989.1"/>
    </source>
</evidence>
<name>A0A381Q9A0_9ZZZZ</name>
<organism evidence="2">
    <name type="scientific">marine metagenome</name>
    <dbReference type="NCBI Taxonomy" id="408172"/>
    <lineage>
        <taxon>unclassified sequences</taxon>
        <taxon>metagenomes</taxon>
        <taxon>ecological metagenomes</taxon>
    </lineage>
</organism>
<proteinExistence type="predicted"/>
<evidence type="ECO:0000256" key="1">
    <source>
        <dbReference type="SAM" id="Phobius"/>
    </source>
</evidence>
<keyword evidence="1" id="KW-1133">Transmembrane helix</keyword>
<keyword evidence="1" id="KW-0812">Transmembrane</keyword>